<accession>A0ABN5N5Y1</accession>
<dbReference type="Proteomes" id="UP000260457">
    <property type="component" value="Chromosome"/>
</dbReference>
<evidence type="ECO:0000313" key="2">
    <source>
        <dbReference type="Proteomes" id="UP000260457"/>
    </source>
</evidence>
<proteinExistence type="predicted"/>
<organism evidence="1 2">
    <name type="scientific">Peribacillus butanolivorans</name>
    <dbReference type="NCBI Taxonomy" id="421767"/>
    <lineage>
        <taxon>Bacteria</taxon>
        <taxon>Bacillati</taxon>
        <taxon>Bacillota</taxon>
        <taxon>Bacilli</taxon>
        <taxon>Bacillales</taxon>
        <taxon>Bacillaceae</taxon>
        <taxon>Peribacillus</taxon>
    </lineage>
</organism>
<gene>
    <name evidence="1" type="ORF">DTO10_22375</name>
</gene>
<name>A0ABN5N5Y1_9BACI</name>
<protein>
    <submittedName>
        <fullName evidence="1">Uncharacterized protein</fullName>
    </submittedName>
</protein>
<dbReference type="EMBL" id="CP030926">
    <property type="protein sequence ID" value="AXN40848.1"/>
    <property type="molecule type" value="Genomic_DNA"/>
</dbReference>
<evidence type="ECO:0000313" key="1">
    <source>
        <dbReference type="EMBL" id="AXN40848.1"/>
    </source>
</evidence>
<reference evidence="1 2" key="1">
    <citation type="submission" date="2018-07" db="EMBL/GenBank/DDBJ databases">
        <title>The molecular basis for the intramolecular migration of carboxyl group in the catabolism of para-hydroxybenzoate via gentisate.</title>
        <authorList>
            <person name="Zhao H."/>
            <person name="Xu Y."/>
            <person name="Lin S."/>
            <person name="Spain J.C."/>
            <person name="Zhou N.-Y."/>
        </authorList>
    </citation>
    <scope>NUCLEOTIDE SEQUENCE [LARGE SCALE GENOMIC DNA]</scope>
    <source>
        <strain evidence="1 2">PHB-7a</strain>
    </source>
</reference>
<keyword evidence="2" id="KW-1185">Reference proteome</keyword>
<sequence>MDDRFVNSLIGFFSNLDHAFYSKVVRKGTFLQEKPLFEEKRAFSYFVPLCKLAFYFCLFLELKG</sequence>